<keyword evidence="7" id="KW-1185">Reference proteome</keyword>
<keyword evidence="2" id="KW-0863">Zinc-finger</keyword>
<reference evidence="6" key="1">
    <citation type="submission" date="2022-03" db="EMBL/GenBank/DDBJ databases">
        <title>Draft genome sequence of Aduncisulcus paluster, a free-living microaerophilic Fornicata.</title>
        <authorList>
            <person name="Yuyama I."/>
            <person name="Kume K."/>
            <person name="Tamura T."/>
            <person name="Inagaki Y."/>
            <person name="Hashimoto T."/>
        </authorList>
    </citation>
    <scope>NUCLEOTIDE SEQUENCE</scope>
    <source>
        <strain evidence="6">NY0171</strain>
    </source>
</reference>
<feature type="domain" description="Peptidase A2" evidence="5">
    <location>
        <begin position="308"/>
        <end position="346"/>
    </location>
</feature>
<feature type="domain" description="CCHC-type" evidence="4">
    <location>
        <begin position="193"/>
        <end position="208"/>
    </location>
</feature>
<sequence>MDKKDKIIQPFLDTVTTKSWTDFVSEYQHYRSLGGKVEWPAMCSVSALRFISTISGVTTFDLQTQRDNAFLETEKLFSTTTNIELYDKLRLLTVKLPLTVDNFIQFAQDFVDTLGRALVKPDPKMVAELFIKGLRPTRLVERVTASIPSEEYRVPELVTVAACQVRLMLANEAEVRITRGTPTPADAPTTIICFECGGKGHKARDCPSRVGKRRFPRQTSAERVTSSKRHSKGERPPRAFIKHRDPRYKRFFPGVICNKCHKVGHYASACQEVPSKASPKYRMNVINTSKARREVWLSTDEGTNIQTTHALLDTGADVSVIDESLANNWKEEIKETHPVILSGIEGGEMTSTNSIHLLIKVPGFDGASVVFEETCIITKLTNPSERLILSARCIEAAGLISWGQPMTQADKSLGGKATLFGLIPPEVLIIYLDVTDAVLEDPSGCTEEQVKEREISFLTTVSAYFGATTGLDA</sequence>
<evidence type="ECO:0000256" key="1">
    <source>
        <dbReference type="ARBA" id="ARBA00022801"/>
    </source>
</evidence>
<evidence type="ECO:0000256" key="3">
    <source>
        <dbReference type="SAM" id="MobiDB-lite"/>
    </source>
</evidence>
<dbReference type="SUPFAM" id="SSF50630">
    <property type="entry name" value="Acid proteases"/>
    <property type="match status" value="1"/>
</dbReference>
<dbReference type="SUPFAM" id="SSF57756">
    <property type="entry name" value="Retrovirus zinc finger-like domains"/>
    <property type="match status" value="2"/>
</dbReference>
<protein>
    <recommendedName>
        <fullName evidence="8">Gag-pol polyprotein</fullName>
    </recommendedName>
</protein>
<name>A0ABQ5K9L6_9EUKA</name>
<dbReference type="InterPro" id="IPR036875">
    <property type="entry name" value="Znf_CCHC_sf"/>
</dbReference>
<evidence type="ECO:0000256" key="2">
    <source>
        <dbReference type="PROSITE-ProRule" id="PRU00047"/>
    </source>
</evidence>
<dbReference type="PROSITE" id="PS50175">
    <property type="entry name" value="ASP_PROT_RETROV"/>
    <property type="match status" value="1"/>
</dbReference>
<keyword evidence="2" id="KW-0862">Zinc</keyword>
<dbReference type="Gene3D" id="4.10.60.10">
    <property type="entry name" value="Zinc finger, CCHC-type"/>
    <property type="match status" value="1"/>
</dbReference>
<dbReference type="Gene3D" id="2.40.70.10">
    <property type="entry name" value="Acid Proteases"/>
    <property type="match status" value="1"/>
</dbReference>
<evidence type="ECO:0008006" key="8">
    <source>
        <dbReference type="Google" id="ProtNLM"/>
    </source>
</evidence>
<dbReference type="Pfam" id="PF00077">
    <property type="entry name" value="RVP"/>
    <property type="match status" value="1"/>
</dbReference>
<evidence type="ECO:0000313" key="6">
    <source>
        <dbReference type="EMBL" id="GKT28035.1"/>
    </source>
</evidence>
<gene>
    <name evidence="6" type="ORF">ADUPG1_000374</name>
</gene>
<evidence type="ECO:0000259" key="4">
    <source>
        <dbReference type="PROSITE" id="PS50158"/>
    </source>
</evidence>
<dbReference type="Pfam" id="PF00098">
    <property type="entry name" value="zf-CCHC"/>
    <property type="match status" value="1"/>
</dbReference>
<dbReference type="Proteomes" id="UP001057375">
    <property type="component" value="Unassembled WGS sequence"/>
</dbReference>
<accession>A0ABQ5K9L6</accession>
<dbReference type="PROSITE" id="PS00141">
    <property type="entry name" value="ASP_PROTEASE"/>
    <property type="match status" value="1"/>
</dbReference>
<dbReference type="InterPro" id="IPR001995">
    <property type="entry name" value="Peptidase_A2_cat"/>
</dbReference>
<dbReference type="InterPro" id="IPR001878">
    <property type="entry name" value="Znf_CCHC"/>
</dbReference>
<dbReference type="SMART" id="SM00343">
    <property type="entry name" value="ZnF_C2HC"/>
    <property type="match status" value="2"/>
</dbReference>
<feature type="region of interest" description="Disordered" evidence="3">
    <location>
        <begin position="205"/>
        <end position="239"/>
    </location>
</feature>
<dbReference type="PROSITE" id="PS50158">
    <property type="entry name" value="ZF_CCHC"/>
    <property type="match status" value="1"/>
</dbReference>
<keyword evidence="2" id="KW-0479">Metal-binding</keyword>
<dbReference type="InterPro" id="IPR001969">
    <property type="entry name" value="Aspartic_peptidase_AS"/>
</dbReference>
<comment type="caution">
    <text evidence="6">The sequence shown here is derived from an EMBL/GenBank/DDBJ whole genome shotgun (WGS) entry which is preliminary data.</text>
</comment>
<dbReference type="PANTHER" id="PTHR46888">
    <property type="entry name" value="ZINC KNUCKLE DOMAINCONTAINING PROTEIN-RELATED"/>
    <property type="match status" value="1"/>
</dbReference>
<dbReference type="EMBL" id="BQXS01000129">
    <property type="protein sequence ID" value="GKT28035.1"/>
    <property type="molecule type" value="Genomic_DNA"/>
</dbReference>
<feature type="non-terminal residue" evidence="6">
    <location>
        <position position="473"/>
    </location>
</feature>
<keyword evidence="1" id="KW-0378">Hydrolase</keyword>
<dbReference type="InterPro" id="IPR018061">
    <property type="entry name" value="Retropepsins"/>
</dbReference>
<organism evidence="6 7">
    <name type="scientific">Aduncisulcus paluster</name>
    <dbReference type="NCBI Taxonomy" id="2918883"/>
    <lineage>
        <taxon>Eukaryota</taxon>
        <taxon>Metamonada</taxon>
        <taxon>Carpediemonas-like organisms</taxon>
        <taxon>Aduncisulcus</taxon>
    </lineage>
</organism>
<evidence type="ECO:0000259" key="5">
    <source>
        <dbReference type="PROSITE" id="PS50175"/>
    </source>
</evidence>
<dbReference type="PANTHER" id="PTHR46888:SF1">
    <property type="entry name" value="RIBONUCLEASE H"/>
    <property type="match status" value="1"/>
</dbReference>
<evidence type="ECO:0000313" key="7">
    <source>
        <dbReference type="Proteomes" id="UP001057375"/>
    </source>
</evidence>
<proteinExistence type="predicted"/>
<dbReference type="InterPro" id="IPR021109">
    <property type="entry name" value="Peptidase_aspartic_dom_sf"/>
</dbReference>